<dbReference type="Proteomes" id="UP000054776">
    <property type="component" value="Unassembled WGS sequence"/>
</dbReference>
<gene>
    <name evidence="2" type="ORF">T01_64</name>
</gene>
<dbReference type="InParanoid" id="A0A0V1BLZ1"/>
<accession>A0A0V1BLZ1</accession>
<evidence type="ECO:0000256" key="1">
    <source>
        <dbReference type="SAM" id="MobiDB-lite"/>
    </source>
</evidence>
<organism evidence="2 3">
    <name type="scientific">Trichinella spiralis</name>
    <name type="common">Trichina worm</name>
    <dbReference type="NCBI Taxonomy" id="6334"/>
    <lineage>
        <taxon>Eukaryota</taxon>
        <taxon>Metazoa</taxon>
        <taxon>Ecdysozoa</taxon>
        <taxon>Nematoda</taxon>
        <taxon>Enoplea</taxon>
        <taxon>Dorylaimia</taxon>
        <taxon>Trichinellida</taxon>
        <taxon>Trichinellidae</taxon>
        <taxon>Trichinella</taxon>
    </lineage>
</organism>
<feature type="compositionally biased region" description="Polar residues" evidence="1">
    <location>
        <begin position="1"/>
        <end position="10"/>
    </location>
</feature>
<keyword evidence="3" id="KW-1185">Reference proteome</keyword>
<evidence type="ECO:0000313" key="3">
    <source>
        <dbReference type="Proteomes" id="UP000054776"/>
    </source>
</evidence>
<reference evidence="2 3" key="1">
    <citation type="submission" date="2015-01" db="EMBL/GenBank/DDBJ databases">
        <title>Evolution of Trichinella species and genotypes.</title>
        <authorList>
            <person name="Korhonen P.K."/>
            <person name="Edoardo P."/>
            <person name="Giuseppe L.R."/>
            <person name="Gasser R.B."/>
        </authorList>
    </citation>
    <scope>NUCLEOTIDE SEQUENCE [LARGE SCALE GENOMIC DNA]</scope>
    <source>
        <strain evidence="2">ISS3</strain>
    </source>
</reference>
<proteinExistence type="predicted"/>
<dbReference type="OrthoDB" id="5912217at2759"/>
<sequence>MHITPAQTGGSMEPQGAEPSHKAHSNPTNCLLGTDFQVHAESAYVCRPTGTLPLRLHRHSCTMDTAGVQLSERYCMTIRRRIRPVRGTLNNAIRYISKSLYYYFKTLQQKN</sequence>
<protein>
    <submittedName>
        <fullName evidence="2">Uncharacterized protein</fullName>
    </submittedName>
</protein>
<dbReference type="EMBL" id="JYDH01000027">
    <property type="protein sequence ID" value="KRY38212.1"/>
    <property type="molecule type" value="Genomic_DNA"/>
</dbReference>
<name>A0A0V1BLZ1_TRISP</name>
<evidence type="ECO:0000313" key="2">
    <source>
        <dbReference type="EMBL" id="KRY38212.1"/>
    </source>
</evidence>
<comment type="caution">
    <text evidence="2">The sequence shown here is derived from an EMBL/GenBank/DDBJ whole genome shotgun (WGS) entry which is preliminary data.</text>
</comment>
<dbReference type="AlphaFoldDB" id="A0A0V1BLZ1"/>
<feature type="region of interest" description="Disordered" evidence="1">
    <location>
        <begin position="1"/>
        <end position="28"/>
    </location>
</feature>